<dbReference type="GO" id="GO:1902201">
    <property type="term" value="P:negative regulation of bacterial-type flagellum-dependent cell motility"/>
    <property type="evidence" value="ECO:0007669"/>
    <property type="project" value="TreeGrafter"/>
</dbReference>
<protein>
    <recommendedName>
        <fullName evidence="2">diguanylate cyclase</fullName>
        <ecNumber evidence="2">2.7.7.65</ecNumber>
    </recommendedName>
</protein>
<dbReference type="InterPro" id="IPR029787">
    <property type="entry name" value="Nucleotide_cyclase"/>
</dbReference>
<dbReference type="PANTHER" id="PTHR45138:SF9">
    <property type="entry name" value="DIGUANYLATE CYCLASE DGCM-RELATED"/>
    <property type="match status" value="1"/>
</dbReference>
<dbReference type="InterPro" id="IPR003018">
    <property type="entry name" value="GAF"/>
</dbReference>
<dbReference type="GO" id="GO:0005886">
    <property type="term" value="C:plasma membrane"/>
    <property type="evidence" value="ECO:0007669"/>
    <property type="project" value="TreeGrafter"/>
</dbReference>
<dbReference type="InterPro" id="IPR050469">
    <property type="entry name" value="Diguanylate_Cyclase"/>
</dbReference>
<dbReference type="InterPro" id="IPR029016">
    <property type="entry name" value="GAF-like_dom_sf"/>
</dbReference>
<accession>A0A1S1N1Y7</accession>
<dbReference type="OrthoDB" id="9813903at2"/>
<organism evidence="5 6">
    <name type="scientific">Pseudoalteromonas byunsanensis</name>
    <dbReference type="NCBI Taxonomy" id="327939"/>
    <lineage>
        <taxon>Bacteria</taxon>
        <taxon>Pseudomonadati</taxon>
        <taxon>Pseudomonadota</taxon>
        <taxon>Gammaproteobacteria</taxon>
        <taxon>Alteromonadales</taxon>
        <taxon>Pseudoalteromonadaceae</taxon>
        <taxon>Pseudoalteromonas</taxon>
    </lineage>
</organism>
<dbReference type="PANTHER" id="PTHR45138">
    <property type="entry name" value="REGULATORY COMPONENTS OF SENSORY TRANSDUCTION SYSTEM"/>
    <property type="match status" value="1"/>
</dbReference>
<reference evidence="5 6" key="1">
    <citation type="submission" date="2016-10" db="EMBL/GenBank/DDBJ databases">
        <title>Pseudoalteromonas amylolytica sp. nov., isolated from the surface seawater.</title>
        <authorList>
            <person name="Wu Y.-H."/>
            <person name="Cheng H."/>
            <person name="Jin X.-B."/>
            <person name="Wang C.-S."/>
            <person name="Xu X.-W."/>
        </authorList>
    </citation>
    <scope>NUCLEOTIDE SEQUENCE [LARGE SCALE GENOMIC DNA]</scope>
    <source>
        <strain evidence="5 6">JCM 12483</strain>
    </source>
</reference>
<keyword evidence="6" id="KW-1185">Reference proteome</keyword>
<dbReference type="EMBL" id="MNAN01000031">
    <property type="protein sequence ID" value="OHU95206.1"/>
    <property type="molecule type" value="Genomic_DNA"/>
</dbReference>
<dbReference type="SUPFAM" id="SSF55781">
    <property type="entry name" value="GAF domain-like"/>
    <property type="match status" value="1"/>
</dbReference>
<evidence type="ECO:0000256" key="3">
    <source>
        <dbReference type="ARBA" id="ARBA00034247"/>
    </source>
</evidence>
<dbReference type="Pfam" id="PF00990">
    <property type="entry name" value="GGDEF"/>
    <property type="match status" value="1"/>
</dbReference>
<dbReference type="PROSITE" id="PS50887">
    <property type="entry name" value="GGDEF"/>
    <property type="match status" value="1"/>
</dbReference>
<dbReference type="RefSeq" id="WP_070991890.1">
    <property type="nucleotide sequence ID" value="NZ_CBCSHD010000002.1"/>
</dbReference>
<sequence>MFIDLSEVTQRLRRMSSEELDVSGSYQSFLLDLICEGKDTLVVDQVSVWLFDDISNPKKLINVANTQWDNDLNAEDYPVLLCEEYPNYFKAISTGVSINATDAHSDPRTAEFRDTYLISNNITTMLDATIFKNGIPHGVVCCEGRGPLREWQSAEIAYAEMVADCCSRRLLVSELWTLQQQMTKLAFHDALTGLKNRRYLMDSGHREIRRHIRAGEQLSVVMLDIDHFKRINDSYGHEIGDVVLKAFAQCCQGTLRAEDCLCRLGGEEFIVLLPNTPTEGAREVAERLRISVEKNIIETAHHHIQVTVSCGVAQVNLAKPFSYSLKQVDHAIYDAKAQGRNCVVCC</sequence>
<evidence type="ECO:0000313" key="6">
    <source>
        <dbReference type="Proteomes" id="UP000180253"/>
    </source>
</evidence>
<dbReference type="EC" id="2.7.7.65" evidence="2"/>
<evidence type="ECO:0000256" key="2">
    <source>
        <dbReference type="ARBA" id="ARBA00012528"/>
    </source>
</evidence>
<evidence type="ECO:0000313" key="5">
    <source>
        <dbReference type="EMBL" id="OHU95206.1"/>
    </source>
</evidence>
<dbReference type="AlphaFoldDB" id="A0A1S1N1Y7"/>
<comment type="catalytic activity">
    <reaction evidence="3">
        <text>2 GTP = 3',3'-c-di-GMP + 2 diphosphate</text>
        <dbReference type="Rhea" id="RHEA:24898"/>
        <dbReference type="ChEBI" id="CHEBI:33019"/>
        <dbReference type="ChEBI" id="CHEBI:37565"/>
        <dbReference type="ChEBI" id="CHEBI:58805"/>
        <dbReference type="EC" id="2.7.7.65"/>
    </reaction>
</comment>
<comment type="cofactor">
    <cofactor evidence="1">
        <name>Mg(2+)</name>
        <dbReference type="ChEBI" id="CHEBI:18420"/>
    </cofactor>
</comment>
<proteinExistence type="predicted"/>
<dbReference type="GO" id="GO:0052621">
    <property type="term" value="F:diguanylate cyclase activity"/>
    <property type="evidence" value="ECO:0007669"/>
    <property type="project" value="UniProtKB-EC"/>
</dbReference>
<evidence type="ECO:0000256" key="1">
    <source>
        <dbReference type="ARBA" id="ARBA00001946"/>
    </source>
</evidence>
<dbReference type="STRING" id="327939.BIW53_10800"/>
<dbReference type="SMART" id="SM00267">
    <property type="entry name" value="GGDEF"/>
    <property type="match status" value="1"/>
</dbReference>
<dbReference type="NCBIfam" id="TIGR00254">
    <property type="entry name" value="GGDEF"/>
    <property type="match status" value="1"/>
</dbReference>
<dbReference type="Pfam" id="PF01590">
    <property type="entry name" value="GAF"/>
    <property type="match status" value="1"/>
</dbReference>
<dbReference type="GO" id="GO:0043709">
    <property type="term" value="P:cell adhesion involved in single-species biofilm formation"/>
    <property type="evidence" value="ECO:0007669"/>
    <property type="project" value="TreeGrafter"/>
</dbReference>
<dbReference type="Gene3D" id="3.30.450.40">
    <property type="match status" value="1"/>
</dbReference>
<dbReference type="SUPFAM" id="SSF55073">
    <property type="entry name" value="Nucleotide cyclase"/>
    <property type="match status" value="1"/>
</dbReference>
<comment type="caution">
    <text evidence="5">The sequence shown here is derived from an EMBL/GenBank/DDBJ whole genome shotgun (WGS) entry which is preliminary data.</text>
</comment>
<dbReference type="Proteomes" id="UP000180253">
    <property type="component" value="Unassembled WGS sequence"/>
</dbReference>
<feature type="domain" description="GGDEF" evidence="4">
    <location>
        <begin position="216"/>
        <end position="346"/>
    </location>
</feature>
<name>A0A1S1N1Y7_9GAMM</name>
<dbReference type="FunFam" id="3.30.70.270:FF:000001">
    <property type="entry name" value="Diguanylate cyclase domain protein"/>
    <property type="match status" value="1"/>
</dbReference>
<dbReference type="CDD" id="cd01949">
    <property type="entry name" value="GGDEF"/>
    <property type="match status" value="1"/>
</dbReference>
<evidence type="ECO:0000259" key="4">
    <source>
        <dbReference type="PROSITE" id="PS50887"/>
    </source>
</evidence>
<dbReference type="InterPro" id="IPR043128">
    <property type="entry name" value="Rev_trsase/Diguanyl_cyclase"/>
</dbReference>
<gene>
    <name evidence="5" type="ORF">BIW53_10800</name>
</gene>
<dbReference type="Gene3D" id="3.30.70.270">
    <property type="match status" value="1"/>
</dbReference>
<dbReference type="InterPro" id="IPR000160">
    <property type="entry name" value="GGDEF_dom"/>
</dbReference>